<feature type="coiled-coil region" evidence="1">
    <location>
        <begin position="6"/>
        <end position="33"/>
    </location>
</feature>
<dbReference type="EMBL" id="LAZR01014467">
    <property type="protein sequence ID" value="KKM17371.1"/>
    <property type="molecule type" value="Genomic_DNA"/>
</dbReference>
<evidence type="ECO:0000256" key="1">
    <source>
        <dbReference type="SAM" id="Coils"/>
    </source>
</evidence>
<accession>A0A0F9HPY5</accession>
<keyword evidence="1" id="KW-0175">Coiled coil</keyword>
<sequence>MPISLPDDYEERLDEYQDSIEEIRANYNFLFQKKEKELRKKLRAEFDKIIKINRTHAILLSDFLKPFISNKENLKFKQLKNYALLLLDPLYSEGIKRVPTFDALIGYTSEDSINEIYYIEAKSKAVDNEYKVYEKYFSIDLINIIKKKIKEQYTHLKISDKLGITIHIIIYDKYSKSWLQSIKETRKNIYIWSRIDEKNAEKKFNLIWRPNDEDHKIQSIIDFFDQNLILKTTEFEMSYSLDNIYNLYVLRKNYINRFKDDPVNLKLIINIFKNIAKSDYFEKKTIEKNFYNELIKLGLEYDVIYKMHLKGHMFFRKGVDLFKEKYLEKKMNEKLYQNEEMKKKILDDTINTLP</sequence>
<evidence type="ECO:0000313" key="2">
    <source>
        <dbReference type="EMBL" id="KKM17371.1"/>
    </source>
</evidence>
<dbReference type="AlphaFoldDB" id="A0A0F9HPY5"/>
<name>A0A0F9HPY5_9ZZZZ</name>
<proteinExistence type="predicted"/>
<gene>
    <name evidence="2" type="ORF">LCGC14_1676440</name>
</gene>
<protein>
    <submittedName>
        <fullName evidence="2">Uncharacterized protein</fullName>
    </submittedName>
</protein>
<reference evidence="2" key="1">
    <citation type="journal article" date="2015" name="Nature">
        <title>Complex archaea that bridge the gap between prokaryotes and eukaryotes.</title>
        <authorList>
            <person name="Spang A."/>
            <person name="Saw J.H."/>
            <person name="Jorgensen S.L."/>
            <person name="Zaremba-Niedzwiedzka K."/>
            <person name="Martijn J."/>
            <person name="Lind A.E."/>
            <person name="van Eijk R."/>
            <person name="Schleper C."/>
            <person name="Guy L."/>
            <person name="Ettema T.J."/>
        </authorList>
    </citation>
    <scope>NUCLEOTIDE SEQUENCE</scope>
</reference>
<comment type="caution">
    <text evidence="2">The sequence shown here is derived from an EMBL/GenBank/DDBJ whole genome shotgun (WGS) entry which is preliminary data.</text>
</comment>
<organism evidence="2">
    <name type="scientific">marine sediment metagenome</name>
    <dbReference type="NCBI Taxonomy" id="412755"/>
    <lineage>
        <taxon>unclassified sequences</taxon>
        <taxon>metagenomes</taxon>
        <taxon>ecological metagenomes</taxon>
    </lineage>
</organism>